<keyword evidence="9" id="KW-1185">Reference proteome</keyword>
<accession>A0AAD3NXZ1</accession>
<evidence type="ECO:0000256" key="5">
    <source>
        <dbReference type="ARBA" id="ARBA00023139"/>
    </source>
</evidence>
<name>A0AAD3NXZ1_9RHOB</name>
<dbReference type="InterPro" id="IPR004872">
    <property type="entry name" value="Lipoprotein_NlpA"/>
</dbReference>
<feature type="signal peptide" evidence="7">
    <location>
        <begin position="1"/>
        <end position="22"/>
    </location>
</feature>
<organism evidence="8 9">
    <name type="scientific">Paracoccus kondratievae</name>
    <dbReference type="NCBI Taxonomy" id="135740"/>
    <lineage>
        <taxon>Bacteria</taxon>
        <taxon>Pseudomonadati</taxon>
        <taxon>Pseudomonadota</taxon>
        <taxon>Alphaproteobacteria</taxon>
        <taxon>Rhodobacterales</taxon>
        <taxon>Paracoccaceae</taxon>
        <taxon>Paracoccus</taxon>
    </lineage>
</organism>
<keyword evidence="4" id="KW-0472">Membrane</keyword>
<dbReference type="EMBL" id="BSFH01000024">
    <property type="protein sequence ID" value="GLK64030.1"/>
    <property type="molecule type" value="Genomic_DNA"/>
</dbReference>
<gene>
    <name evidence="8" type="primary">metQ</name>
    <name evidence="8" type="ORF">GCM10017635_15010</name>
</gene>
<keyword evidence="6" id="KW-0449">Lipoprotein</keyword>
<evidence type="ECO:0000256" key="3">
    <source>
        <dbReference type="ARBA" id="ARBA00022729"/>
    </source>
</evidence>
<keyword evidence="3 7" id="KW-0732">Signal</keyword>
<dbReference type="PANTHER" id="PTHR30429:SF1">
    <property type="entry name" value="D-METHIONINE-BINDING LIPOPROTEIN METQ-RELATED"/>
    <property type="match status" value="1"/>
</dbReference>
<dbReference type="RefSeq" id="WP_193668093.1">
    <property type="nucleotide sequence ID" value="NZ_BSFH01000024.1"/>
</dbReference>
<dbReference type="AlphaFoldDB" id="A0AAD3NXZ1"/>
<dbReference type="Pfam" id="PF03180">
    <property type="entry name" value="Lipoprotein_9"/>
    <property type="match status" value="1"/>
</dbReference>
<reference evidence="8" key="2">
    <citation type="submission" date="2023-01" db="EMBL/GenBank/DDBJ databases">
        <authorList>
            <person name="Sun Q."/>
            <person name="Evtushenko L."/>
        </authorList>
    </citation>
    <scope>NUCLEOTIDE SEQUENCE</scope>
    <source>
        <strain evidence="8">VKM B-2222</strain>
    </source>
</reference>
<evidence type="ECO:0000256" key="6">
    <source>
        <dbReference type="ARBA" id="ARBA00023288"/>
    </source>
</evidence>
<evidence type="ECO:0000313" key="8">
    <source>
        <dbReference type="EMBL" id="GLK64030.1"/>
    </source>
</evidence>
<reference evidence="8" key="1">
    <citation type="journal article" date="2014" name="Int. J. Syst. Evol. Microbiol.">
        <title>Complete genome sequence of Corynebacterium casei LMG S-19264T (=DSM 44701T), isolated from a smear-ripened cheese.</title>
        <authorList>
            <consortium name="US DOE Joint Genome Institute (JGI-PGF)"/>
            <person name="Walter F."/>
            <person name="Albersmeier A."/>
            <person name="Kalinowski J."/>
            <person name="Ruckert C."/>
        </authorList>
    </citation>
    <scope>NUCLEOTIDE SEQUENCE</scope>
    <source>
        <strain evidence="8">VKM B-2222</strain>
    </source>
</reference>
<feature type="chain" id="PRO_5042276293" evidence="7">
    <location>
        <begin position="23"/>
        <end position="260"/>
    </location>
</feature>
<sequence>MRIFRLAALTSALALSAAMAVAEEIKVGVSPGEHGEIMEEVAKIAEAKGLTIDIIEFTDYVVPNQALADGDLQANSFQHQPYLDNQIKDRGFDLVAIGKTITTPMGAYSEKLKSLDELAEGAQVAIPNDPTNGGRALLLLQDKGVIKLADGTGLTPSPLDVTENPKNLKFMELDAAQLPRALADVDIAIINTNYALDAGLNPNEDAIAMEKADSPYANIIVVRKGDEEAPWAKQLVEAYHDPAVKKFIEERYQGAVIPAW</sequence>
<comment type="similarity">
    <text evidence="2">Belongs to the NlpA lipoprotein family.</text>
</comment>
<dbReference type="Gene3D" id="3.40.190.10">
    <property type="entry name" value="Periplasmic binding protein-like II"/>
    <property type="match status" value="2"/>
</dbReference>
<comment type="caution">
    <text evidence="8">The sequence shown here is derived from an EMBL/GenBank/DDBJ whole genome shotgun (WGS) entry which is preliminary data.</text>
</comment>
<dbReference type="Proteomes" id="UP001143349">
    <property type="component" value="Unassembled WGS sequence"/>
</dbReference>
<evidence type="ECO:0000313" key="9">
    <source>
        <dbReference type="Proteomes" id="UP001143349"/>
    </source>
</evidence>
<dbReference type="SUPFAM" id="SSF53850">
    <property type="entry name" value="Periplasmic binding protein-like II"/>
    <property type="match status" value="1"/>
</dbReference>
<evidence type="ECO:0000256" key="1">
    <source>
        <dbReference type="ARBA" id="ARBA00004635"/>
    </source>
</evidence>
<proteinExistence type="inferred from homology"/>
<protein>
    <submittedName>
        <fullName evidence="8">Metal ABC transporter substrate-binding protein</fullName>
    </submittedName>
</protein>
<evidence type="ECO:0000256" key="2">
    <source>
        <dbReference type="ARBA" id="ARBA00008973"/>
    </source>
</evidence>
<dbReference type="NCBIfam" id="TIGR00363">
    <property type="entry name" value="MetQ/NlpA family lipoprotein"/>
    <property type="match status" value="1"/>
</dbReference>
<dbReference type="CDD" id="cd13598">
    <property type="entry name" value="PBP2_lipoprotein_IlpA_like"/>
    <property type="match status" value="1"/>
</dbReference>
<keyword evidence="5" id="KW-0564">Palmitate</keyword>
<dbReference type="GO" id="GO:0016020">
    <property type="term" value="C:membrane"/>
    <property type="evidence" value="ECO:0007669"/>
    <property type="project" value="UniProtKB-SubCell"/>
</dbReference>
<comment type="subcellular location">
    <subcellularLocation>
        <location evidence="1">Membrane</location>
        <topology evidence="1">Lipid-anchor</topology>
    </subcellularLocation>
</comment>
<evidence type="ECO:0000256" key="7">
    <source>
        <dbReference type="SAM" id="SignalP"/>
    </source>
</evidence>
<dbReference type="PIRSF" id="PIRSF002854">
    <property type="entry name" value="MetQ"/>
    <property type="match status" value="1"/>
</dbReference>
<evidence type="ECO:0000256" key="4">
    <source>
        <dbReference type="ARBA" id="ARBA00023136"/>
    </source>
</evidence>
<dbReference type="PANTHER" id="PTHR30429">
    <property type="entry name" value="D-METHIONINE-BINDING LIPOPROTEIN METQ"/>
    <property type="match status" value="1"/>
</dbReference>